<evidence type="ECO:0008006" key="5">
    <source>
        <dbReference type="Google" id="ProtNLM"/>
    </source>
</evidence>
<dbReference type="AlphaFoldDB" id="A0A7N6B435"/>
<name>A0A7N6B435_ANATE</name>
<dbReference type="RefSeq" id="XP_026229371.1">
    <property type="nucleotide sequence ID" value="XM_026373586.1"/>
</dbReference>
<dbReference type="PANTHER" id="PTHR47148">
    <property type="entry name" value="CYTOCHROME C OXIDASE ASSEMBLY FACTOR 1 HOMOLOG"/>
    <property type="match status" value="1"/>
</dbReference>
<keyword evidence="2" id="KW-0812">Transmembrane</keyword>
<dbReference type="GO" id="GO:0032981">
    <property type="term" value="P:mitochondrial respiratory chain complex I assembly"/>
    <property type="evidence" value="ECO:0007669"/>
    <property type="project" value="TreeGrafter"/>
</dbReference>
<protein>
    <recommendedName>
        <fullName evidence="5">Cytochrome c oxidase assembly factor 1 homolog</fullName>
    </recommendedName>
</protein>
<organism evidence="3 4">
    <name type="scientific">Anabas testudineus</name>
    <name type="common">Climbing perch</name>
    <name type="synonym">Anthias testudineus</name>
    <dbReference type="NCBI Taxonomy" id="64144"/>
    <lineage>
        <taxon>Eukaryota</taxon>
        <taxon>Metazoa</taxon>
        <taxon>Chordata</taxon>
        <taxon>Craniata</taxon>
        <taxon>Vertebrata</taxon>
        <taxon>Euteleostomi</taxon>
        <taxon>Actinopterygii</taxon>
        <taxon>Neopterygii</taxon>
        <taxon>Teleostei</taxon>
        <taxon>Neoteleostei</taxon>
        <taxon>Acanthomorphata</taxon>
        <taxon>Anabantaria</taxon>
        <taxon>Anabantiformes</taxon>
        <taxon>Anabantoidei</taxon>
        <taxon>Anabantidae</taxon>
        <taxon>Anabas</taxon>
    </lineage>
</organism>
<dbReference type="OMA" id="RQCWCLQ"/>
<dbReference type="GeneID" id="113171302"/>
<evidence type="ECO:0000313" key="3">
    <source>
        <dbReference type="Ensembl" id="ENSATEP00000058173.1"/>
    </source>
</evidence>
<dbReference type="Pfam" id="PF08695">
    <property type="entry name" value="Coa1"/>
    <property type="match status" value="1"/>
</dbReference>
<dbReference type="OrthoDB" id="10037790at2759"/>
<dbReference type="RefSeq" id="XP_026229372.1">
    <property type="nucleotide sequence ID" value="XM_026373587.1"/>
</dbReference>
<proteinExistence type="predicted"/>
<accession>A0A7N6B435</accession>
<keyword evidence="4" id="KW-1185">Reference proteome</keyword>
<dbReference type="RefSeq" id="XP_026229375.1">
    <property type="nucleotide sequence ID" value="XM_026373590.1"/>
</dbReference>
<dbReference type="Proteomes" id="UP000265040">
    <property type="component" value="Chromosome 17"/>
</dbReference>
<feature type="region of interest" description="Disordered" evidence="1">
    <location>
        <begin position="131"/>
        <end position="150"/>
    </location>
</feature>
<dbReference type="RefSeq" id="XP_026229374.1">
    <property type="nucleotide sequence ID" value="XM_026373589.1"/>
</dbReference>
<evidence type="ECO:0000256" key="2">
    <source>
        <dbReference type="SAM" id="Phobius"/>
    </source>
</evidence>
<reference evidence="3" key="3">
    <citation type="submission" date="2025-09" db="UniProtKB">
        <authorList>
            <consortium name="Ensembl"/>
        </authorList>
    </citation>
    <scope>IDENTIFICATION</scope>
</reference>
<dbReference type="GO" id="GO:0033617">
    <property type="term" value="P:mitochondrial respiratory chain complex IV assembly"/>
    <property type="evidence" value="ECO:0007669"/>
    <property type="project" value="TreeGrafter"/>
</dbReference>
<keyword evidence="2" id="KW-1133">Transmembrane helix</keyword>
<dbReference type="GO" id="GO:0005743">
    <property type="term" value="C:mitochondrial inner membrane"/>
    <property type="evidence" value="ECO:0007669"/>
    <property type="project" value="TreeGrafter"/>
</dbReference>
<evidence type="ECO:0000256" key="1">
    <source>
        <dbReference type="SAM" id="MobiDB-lite"/>
    </source>
</evidence>
<dbReference type="PANTHER" id="PTHR47148:SF1">
    <property type="entry name" value="CYTOCHROME C OXIDASE ASSEMBLY FACTOR 1 HOMOLOG"/>
    <property type="match status" value="1"/>
</dbReference>
<dbReference type="InterPro" id="IPR014807">
    <property type="entry name" value="Coa1"/>
</dbReference>
<dbReference type="GeneTree" id="ENSGT00440000033985"/>
<reference evidence="3" key="2">
    <citation type="submission" date="2025-08" db="UniProtKB">
        <authorList>
            <consortium name="Ensembl"/>
        </authorList>
    </citation>
    <scope>IDENTIFICATION</scope>
</reference>
<feature type="transmembrane region" description="Helical" evidence="2">
    <location>
        <begin position="12"/>
        <end position="30"/>
    </location>
</feature>
<keyword evidence="2" id="KW-0472">Membrane</keyword>
<evidence type="ECO:0000313" key="4">
    <source>
        <dbReference type="Proteomes" id="UP000265040"/>
    </source>
</evidence>
<dbReference type="Ensembl" id="ENSATET00000068884.2">
    <property type="protein sequence ID" value="ENSATEP00000058173.1"/>
    <property type="gene ID" value="ENSATEG00000029514.2"/>
</dbReference>
<sequence>MRVSTSHLQQLTIFTTLVTGAGVGTMYYLMQRKFAQSDYHRLALHKLEACPVAMQNLGAPPLRVHNIHLTDRSNRVDQHTAQMKIPVTGTKTGGYLYIFSIRDPDTNSWNLRQAVLRLREGQTFDLLNPPLPAPAKAMENTQELDTVHWP</sequence>
<reference evidence="3" key="1">
    <citation type="submission" date="2021-04" db="EMBL/GenBank/DDBJ databases">
        <authorList>
            <consortium name="Wellcome Sanger Institute Data Sharing"/>
        </authorList>
    </citation>
    <scope>NUCLEOTIDE SEQUENCE [LARGE SCALE GENOMIC DNA]</scope>
</reference>